<dbReference type="AlphaFoldDB" id="A0AAV5W9H3"/>
<dbReference type="EMBL" id="BTSY01000005">
    <property type="protein sequence ID" value="GMT27647.1"/>
    <property type="molecule type" value="Genomic_DNA"/>
</dbReference>
<feature type="non-terminal residue" evidence="1">
    <location>
        <position position="158"/>
    </location>
</feature>
<sequence>FSVTLVVPNRKSNFAVTLKRVVRTAKIHNIYSSLSDLNENHREIYQILYNLPLNLISIFSPDFTMDDQSLLESAKMHKSIEFSTGTMAVTETAVETIAMDLETGRIPLQYLNLCMIDVGIMQRFLDSLGITRSGLRIFSKKAGVEIFEEPIVNSLNHY</sequence>
<keyword evidence="2" id="KW-1185">Reference proteome</keyword>
<accession>A0AAV5W9H3</accession>
<protein>
    <recommendedName>
        <fullName evidence="3">Serpin domain-containing protein</fullName>
    </recommendedName>
</protein>
<comment type="caution">
    <text evidence="1">The sequence shown here is derived from an EMBL/GenBank/DDBJ whole genome shotgun (WGS) entry which is preliminary data.</text>
</comment>
<gene>
    <name evidence="1" type="ORF">PFISCL1PPCAC_18944</name>
</gene>
<evidence type="ECO:0008006" key="3">
    <source>
        <dbReference type="Google" id="ProtNLM"/>
    </source>
</evidence>
<organism evidence="1 2">
    <name type="scientific">Pristionchus fissidentatus</name>
    <dbReference type="NCBI Taxonomy" id="1538716"/>
    <lineage>
        <taxon>Eukaryota</taxon>
        <taxon>Metazoa</taxon>
        <taxon>Ecdysozoa</taxon>
        <taxon>Nematoda</taxon>
        <taxon>Chromadorea</taxon>
        <taxon>Rhabditida</taxon>
        <taxon>Rhabditina</taxon>
        <taxon>Diplogasteromorpha</taxon>
        <taxon>Diplogasteroidea</taxon>
        <taxon>Neodiplogasteridae</taxon>
        <taxon>Pristionchus</taxon>
    </lineage>
</organism>
<evidence type="ECO:0000313" key="1">
    <source>
        <dbReference type="EMBL" id="GMT27647.1"/>
    </source>
</evidence>
<evidence type="ECO:0000313" key="2">
    <source>
        <dbReference type="Proteomes" id="UP001432322"/>
    </source>
</evidence>
<name>A0AAV5W9H3_9BILA</name>
<reference evidence="1" key="1">
    <citation type="submission" date="2023-10" db="EMBL/GenBank/DDBJ databases">
        <title>Genome assembly of Pristionchus species.</title>
        <authorList>
            <person name="Yoshida K."/>
            <person name="Sommer R.J."/>
        </authorList>
    </citation>
    <scope>NUCLEOTIDE SEQUENCE</scope>
    <source>
        <strain evidence="1">RS5133</strain>
    </source>
</reference>
<feature type="non-terminal residue" evidence="1">
    <location>
        <position position="1"/>
    </location>
</feature>
<dbReference type="Proteomes" id="UP001432322">
    <property type="component" value="Unassembled WGS sequence"/>
</dbReference>
<proteinExistence type="predicted"/>